<comment type="subunit">
    <text evidence="3">Monomer.</text>
</comment>
<evidence type="ECO:0000256" key="3">
    <source>
        <dbReference type="ARBA" id="ARBA00011245"/>
    </source>
</evidence>
<evidence type="ECO:0000256" key="7">
    <source>
        <dbReference type="ARBA" id="ARBA00023118"/>
    </source>
</evidence>
<dbReference type="Pfam" id="PF00143">
    <property type="entry name" value="Interferon"/>
    <property type="match status" value="1"/>
</dbReference>
<evidence type="ECO:0000313" key="12">
    <source>
        <dbReference type="Proteomes" id="UP000585614"/>
    </source>
</evidence>
<dbReference type="SUPFAM" id="SSF47266">
    <property type="entry name" value="4-helical cytokines"/>
    <property type="match status" value="1"/>
</dbReference>
<dbReference type="GO" id="GO:0045321">
    <property type="term" value="P:leukocyte activation"/>
    <property type="evidence" value="ECO:0007669"/>
    <property type="project" value="UniProtKB-ARBA"/>
</dbReference>
<evidence type="ECO:0000256" key="2">
    <source>
        <dbReference type="ARBA" id="ARBA00011033"/>
    </source>
</evidence>
<evidence type="ECO:0000256" key="5">
    <source>
        <dbReference type="ARBA" id="ARBA00022525"/>
    </source>
</evidence>
<evidence type="ECO:0000313" key="11">
    <source>
        <dbReference type="EMBL" id="KAF6327447.1"/>
    </source>
</evidence>
<dbReference type="GO" id="GO:0005125">
    <property type="term" value="F:cytokine activity"/>
    <property type="evidence" value="ECO:0007669"/>
    <property type="project" value="UniProtKB-KW"/>
</dbReference>
<dbReference type="OrthoDB" id="8922121at2759"/>
<reference evidence="11 12" key="1">
    <citation type="journal article" date="2020" name="Nature">
        <title>Six reference-quality genomes reveal evolution of bat adaptations.</title>
        <authorList>
            <person name="Jebb D."/>
            <person name="Huang Z."/>
            <person name="Pippel M."/>
            <person name="Hughes G.M."/>
            <person name="Lavrichenko K."/>
            <person name="Devanna P."/>
            <person name="Winkler S."/>
            <person name="Jermiin L.S."/>
            <person name="Skirmuntt E.C."/>
            <person name="Katzourakis A."/>
            <person name="Burkitt-Gray L."/>
            <person name="Ray D.A."/>
            <person name="Sullivan K.A.M."/>
            <person name="Roscito J.G."/>
            <person name="Kirilenko B.M."/>
            <person name="Davalos L.M."/>
            <person name="Corthals A.P."/>
            <person name="Power M.L."/>
            <person name="Jones G."/>
            <person name="Ransome R.D."/>
            <person name="Dechmann D.K.N."/>
            <person name="Locatelli A.G."/>
            <person name="Puechmaille S.J."/>
            <person name="Fedrigo O."/>
            <person name="Jarvis E.D."/>
            <person name="Hiller M."/>
            <person name="Vernes S.C."/>
            <person name="Myers E.W."/>
            <person name="Teeling E.C."/>
        </authorList>
    </citation>
    <scope>NUCLEOTIDE SEQUENCE [LARGE SCALE GENOMIC DNA]</scope>
    <source>
        <strain evidence="11">MRhiFer1</strain>
        <tissue evidence="11">Lung</tissue>
    </source>
</reference>
<dbReference type="GO" id="GO:0005615">
    <property type="term" value="C:extracellular space"/>
    <property type="evidence" value="ECO:0007669"/>
    <property type="project" value="UniProtKB-KW"/>
</dbReference>
<accession>A0A7J7VQE5</accession>
<keyword evidence="8" id="KW-1015">Disulfide bond</keyword>
<keyword evidence="4 10" id="KW-0202">Cytokine</keyword>
<dbReference type="PANTHER" id="PTHR11691">
    <property type="entry name" value="TYPE I INTERFERON"/>
    <property type="match status" value="1"/>
</dbReference>
<dbReference type="AlphaFoldDB" id="A0A7J7VQE5"/>
<dbReference type="CDD" id="cd00095">
    <property type="entry name" value="IFab"/>
    <property type="match status" value="1"/>
</dbReference>
<organism evidence="11 12">
    <name type="scientific">Rhinolophus ferrumequinum</name>
    <name type="common">Greater horseshoe bat</name>
    <dbReference type="NCBI Taxonomy" id="59479"/>
    <lineage>
        <taxon>Eukaryota</taxon>
        <taxon>Metazoa</taxon>
        <taxon>Chordata</taxon>
        <taxon>Craniata</taxon>
        <taxon>Vertebrata</taxon>
        <taxon>Euteleostomi</taxon>
        <taxon>Mammalia</taxon>
        <taxon>Eutheria</taxon>
        <taxon>Laurasiatheria</taxon>
        <taxon>Chiroptera</taxon>
        <taxon>Yinpterochiroptera</taxon>
        <taxon>Rhinolophoidea</taxon>
        <taxon>Rhinolophidae</taxon>
        <taxon>Rhinolophinae</taxon>
        <taxon>Rhinolophus</taxon>
    </lineage>
</organism>
<evidence type="ECO:0000256" key="10">
    <source>
        <dbReference type="RuleBase" id="RU000436"/>
    </source>
</evidence>
<dbReference type="EMBL" id="JACAGC010000012">
    <property type="protein sequence ID" value="KAF6327447.1"/>
    <property type="molecule type" value="Genomic_DNA"/>
</dbReference>
<dbReference type="PRINTS" id="PR00266">
    <property type="entry name" value="INTERFERONAB"/>
</dbReference>
<comment type="subcellular location">
    <subcellularLocation>
        <location evidence="1">Secreted</location>
    </subcellularLocation>
</comment>
<evidence type="ECO:0000256" key="9">
    <source>
        <dbReference type="ARBA" id="ARBA00023180"/>
    </source>
</evidence>
<dbReference type="FunFam" id="1.20.1250.10:FF:000026">
    <property type="entry name" value="Interferon beta"/>
    <property type="match status" value="1"/>
</dbReference>
<dbReference type="GO" id="GO:0051607">
    <property type="term" value="P:defense response to virus"/>
    <property type="evidence" value="ECO:0007669"/>
    <property type="project" value="UniProtKB-KW"/>
</dbReference>
<protein>
    <submittedName>
        <fullName evidence="11">Interferon beta 1</fullName>
    </submittedName>
</protein>
<evidence type="ECO:0000256" key="4">
    <source>
        <dbReference type="ARBA" id="ARBA00022514"/>
    </source>
</evidence>
<keyword evidence="6" id="KW-0732">Signal</keyword>
<gene>
    <name evidence="11" type="ORF">mRhiFer1_006678</name>
</gene>
<dbReference type="GO" id="GO:0006955">
    <property type="term" value="P:immune response"/>
    <property type="evidence" value="ECO:0007669"/>
    <property type="project" value="UniProtKB-ARBA"/>
</dbReference>
<dbReference type="InterPro" id="IPR009079">
    <property type="entry name" value="4_helix_cytokine-like_core"/>
</dbReference>
<dbReference type="GO" id="GO:0051241">
    <property type="term" value="P:negative regulation of multicellular organismal process"/>
    <property type="evidence" value="ECO:0007669"/>
    <property type="project" value="UniProtKB-ARBA"/>
</dbReference>
<sequence>MTNQCILQIALLLGFSTTAFSISYNLLRLQQRNCNLALQDLLWQLNGTSQNCLKDRIDFKLPEEIRQPQQFQKDDAILLIHVMLQQIFGIFRRNFSSTGWNETIIEHFYEELSHQRDRLETVLEEIMEEENFTWRNMITLHLKNYYLRIRRHLKAKSYSSCAWVVVRVEILRNFFFLNRLTDYLRNRVSPACASGNED</sequence>
<dbReference type="Gene3D" id="1.20.1250.10">
    <property type="match status" value="1"/>
</dbReference>
<evidence type="ECO:0000256" key="1">
    <source>
        <dbReference type="ARBA" id="ARBA00004613"/>
    </source>
</evidence>
<dbReference type="GO" id="GO:0005126">
    <property type="term" value="F:cytokine receptor binding"/>
    <property type="evidence" value="ECO:0007669"/>
    <property type="project" value="InterPro"/>
</dbReference>
<dbReference type="SMART" id="SM00076">
    <property type="entry name" value="IFabd"/>
    <property type="match status" value="1"/>
</dbReference>
<dbReference type="GO" id="GO:0002683">
    <property type="term" value="P:negative regulation of immune system process"/>
    <property type="evidence" value="ECO:0007669"/>
    <property type="project" value="UniProtKB-ARBA"/>
</dbReference>
<comment type="caution">
    <text evidence="11">The sequence shown here is derived from an EMBL/GenBank/DDBJ whole genome shotgun (WGS) entry which is preliminary data.</text>
</comment>
<dbReference type="GO" id="GO:0098586">
    <property type="term" value="P:cellular response to virus"/>
    <property type="evidence" value="ECO:0007669"/>
    <property type="project" value="UniProtKB-ARBA"/>
</dbReference>
<dbReference type="InterPro" id="IPR000471">
    <property type="entry name" value="Interferon_alpha/beta/delta"/>
</dbReference>
<dbReference type="GO" id="GO:0071359">
    <property type="term" value="P:cellular response to dsRNA"/>
    <property type="evidence" value="ECO:0007669"/>
    <property type="project" value="UniProtKB-ARBA"/>
</dbReference>
<dbReference type="PANTHER" id="PTHR11691:SF73">
    <property type="entry name" value="INTERFERON BETA"/>
    <property type="match status" value="1"/>
</dbReference>
<evidence type="ECO:0000256" key="8">
    <source>
        <dbReference type="ARBA" id="ARBA00023157"/>
    </source>
</evidence>
<name>A0A7J7VQE5_RHIFE</name>
<keyword evidence="5" id="KW-0964">Secreted</keyword>
<comment type="similarity">
    <text evidence="2 10">Belongs to the alpha/beta interferon family.</text>
</comment>
<dbReference type="GO" id="GO:0009893">
    <property type="term" value="P:positive regulation of metabolic process"/>
    <property type="evidence" value="ECO:0007669"/>
    <property type="project" value="UniProtKB-ARBA"/>
</dbReference>
<evidence type="ECO:0000256" key="6">
    <source>
        <dbReference type="ARBA" id="ARBA00022729"/>
    </source>
</evidence>
<keyword evidence="7 10" id="KW-0051">Antiviral defense</keyword>
<dbReference type="Proteomes" id="UP000585614">
    <property type="component" value="Unassembled WGS sequence"/>
</dbReference>
<proteinExistence type="inferred from homology"/>
<keyword evidence="9" id="KW-0325">Glycoprotein</keyword>